<reference evidence="5 6" key="1">
    <citation type="submission" date="2016-02" db="EMBL/GenBank/DDBJ databases">
        <title>Complete genome of Sinomonas atrocyanea KCTC 3377.</title>
        <authorList>
            <person name="Kim K.M."/>
        </authorList>
    </citation>
    <scope>NUCLEOTIDE SEQUENCE [LARGE SCALE GENOMIC DNA]</scope>
    <source>
        <strain evidence="5 6">KCTC 3377</strain>
    </source>
</reference>
<dbReference type="PROSITE" id="PS50949">
    <property type="entry name" value="HTH_GNTR"/>
    <property type="match status" value="1"/>
</dbReference>
<keyword evidence="3" id="KW-0804">Transcription</keyword>
<dbReference type="SMART" id="SM00345">
    <property type="entry name" value="HTH_GNTR"/>
    <property type="match status" value="1"/>
</dbReference>
<sequence>MAQPIEEPLRDRPLREVIRDTLRTRIFEGYYAPGTRLIERDLAAEFNVSRLPVREALRMLGQEGLLAERATRGSVVASLSEKEVEDLFDVRASLEVLACRLASQRATPEDLARLDGLLADASDALARGSINEAHRFNNDFHDEVTKIADNTFLRTALEPLQGRMHWLFRHVTDLPELIEEHRALLAAIASGDPERAAAQSARHIGKYREQYPDTV</sequence>
<evidence type="ECO:0000256" key="3">
    <source>
        <dbReference type="ARBA" id="ARBA00023163"/>
    </source>
</evidence>
<dbReference type="CDD" id="cd07377">
    <property type="entry name" value="WHTH_GntR"/>
    <property type="match status" value="1"/>
</dbReference>
<evidence type="ECO:0000313" key="6">
    <source>
        <dbReference type="Proteomes" id="UP000070134"/>
    </source>
</evidence>
<dbReference type="AlphaFoldDB" id="A0A127A575"/>
<dbReference type="SUPFAM" id="SSF48008">
    <property type="entry name" value="GntR ligand-binding domain-like"/>
    <property type="match status" value="1"/>
</dbReference>
<dbReference type="InterPro" id="IPR008920">
    <property type="entry name" value="TF_FadR/GntR_C"/>
</dbReference>
<dbReference type="InterPro" id="IPR036388">
    <property type="entry name" value="WH-like_DNA-bd_sf"/>
</dbReference>
<dbReference type="KEGG" id="satk:SA2016_3966"/>
<name>A0A127A575_9MICC</name>
<keyword evidence="1" id="KW-0805">Transcription regulation</keyword>
<dbReference type="InterPro" id="IPR000524">
    <property type="entry name" value="Tscrpt_reg_HTH_GntR"/>
</dbReference>
<dbReference type="Pfam" id="PF00392">
    <property type="entry name" value="GntR"/>
    <property type="match status" value="1"/>
</dbReference>
<dbReference type="PRINTS" id="PR00035">
    <property type="entry name" value="HTHGNTR"/>
</dbReference>
<dbReference type="PATRIC" id="fig|37927.3.peg.4068"/>
<dbReference type="EMBL" id="CP014518">
    <property type="protein sequence ID" value="AMM34620.1"/>
    <property type="molecule type" value="Genomic_DNA"/>
</dbReference>
<dbReference type="Proteomes" id="UP000070134">
    <property type="component" value="Chromosome"/>
</dbReference>
<dbReference type="GO" id="GO:0003677">
    <property type="term" value="F:DNA binding"/>
    <property type="evidence" value="ECO:0007669"/>
    <property type="project" value="UniProtKB-KW"/>
</dbReference>
<dbReference type="PANTHER" id="PTHR43537:SF24">
    <property type="entry name" value="GLUCONATE OPERON TRANSCRIPTIONAL REPRESSOR"/>
    <property type="match status" value="1"/>
</dbReference>
<protein>
    <submittedName>
        <fullName evidence="5">GntR family transcriptional regulator</fullName>
    </submittedName>
</protein>
<feature type="domain" description="HTH gntR-type" evidence="4">
    <location>
        <begin position="12"/>
        <end position="79"/>
    </location>
</feature>
<dbReference type="SUPFAM" id="SSF46785">
    <property type="entry name" value="Winged helix' DNA-binding domain"/>
    <property type="match status" value="1"/>
</dbReference>
<dbReference type="PANTHER" id="PTHR43537">
    <property type="entry name" value="TRANSCRIPTIONAL REGULATOR, GNTR FAMILY"/>
    <property type="match status" value="1"/>
</dbReference>
<dbReference type="RefSeq" id="WP_066501516.1">
    <property type="nucleotide sequence ID" value="NZ_BJMO01000006.1"/>
</dbReference>
<dbReference type="STRING" id="37927.SA2016_3966"/>
<dbReference type="Pfam" id="PF07729">
    <property type="entry name" value="FCD"/>
    <property type="match status" value="1"/>
</dbReference>
<evidence type="ECO:0000256" key="2">
    <source>
        <dbReference type="ARBA" id="ARBA00023125"/>
    </source>
</evidence>
<keyword evidence="6" id="KW-1185">Reference proteome</keyword>
<dbReference type="InterPro" id="IPR011711">
    <property type="entry name" value="GntR_C"/>
</dbReference>
<accession>A0A127A575</accession>
<gene>
    <name evidence="5" type="ORF">SA2016_3966</name>
</gene>
<organism evidence="5 6">
    <name type="scientific">Sinomonas atrocyanea</name>
    <dbReference type="NCBI Taxonomy" id="37927"/>
    <lineage>
        <taxon>Bacteria</taxon>
        <taxon>Bacillati</taxon>
        <taxon>Actinomycetota</taxon>
        <taxon>Actinomycetes</taxon>
        <taxon>Micrococcales</taxon>
        <taxon>Micrococcaceae</taxon>
        <taxon>Sinomonas</taxon>
    </lineage>
</organism>
<dbReference type="Gene3D" id="1.20.120.530">
    <property type="entry name" value="GntR ligand-binding domain-like"/>
    <property type="match status" value="1"/>
</dbReference>
<dbReference type="InterPro" id="IPR036390">
    <property type="entry name" value="WH_DNA-bd_sf"/>
</dbReference>
<dbReference type="SMART" id="SM00895">
    <property type="entry name" value="FCD"/>
    <property type="match status" value="1"/>
</dbReference>
<keyword evidence="2" id="KW-0238">DNA-binding</keyword>
<evidence type="ECO:0000259" key="4">
    <source>
        <dbReference type="PROSITE" id="PS50949"/>
    </source>
</evidence>
<evidence type="ECO:0000313" key="5">
    <source>
        <dbReference type="EMBL" id="AMM34620.1"/>
    </source>
</evidence>
<dbReference type="GO" id="GO:0003700">
    <property type="term" value="F:DNA-binding transcription factor activity"/>
    <property type="evidence" value="ECO:0007669"/>
    <property type="project" value="InterPro"/>
</dbReference>
<proteinExistence type="predicted"/>
<evidence type="ECO:0000256" key="1">
    <source>
        <dbReference type="ARBA" id="ARBA00023015"/>
    </source>
</evidence>
<dbReference type="OrthoDB" id="9816161at2"/>
<dbReference type="Gene3D" id="1.10.10.10">
    <property type="entry name" value="Winged helix-like DNA-binding domain superfamily/Winged helix DNA-binding domain"/>
    <property type="match status" value="1"/>
</dbReference>